<organism evidence="2 3">
    <name type="scientific">Fluviicola chungangensis</name>
    <dbReference type="NCBI Taxonomy" id="2597671"/>
    <lineage>
        <taxon>Bacteria</taxon>
        <taxon>Pseudomonadati</taxon>
        <taxon>Bacteroidota</taxon>
        <taxon>Flavobacteriia</taxon>
        <taxon>Flavobacteriales</taxon>
        <taxon>Crocinitomicaceae</taxon>
        <taxon>Fluviicola</taxon>
    </lineage>
</organism>
<gene>
    <name evidence="2" type="ORF">FO442_12300</name>
</gene>
<feature type="region of interest" description="Disordered" evidence="1">
    <location>
        <begin position="1"/>
        <end position="20"/>
    </location>
</feature>
<proteinExistence type="predicted"/>
<evidence type="ECO:0000313" key="3">
    <source>
        <dbReference type="Proteomes" id="UP000316008"/>
    </source>
</evidence>
<reference evidence="2 3" key="1">
    <citation type="submission" date="2019-07" db="EMBL/GenBank/DDBJ databases">
        <authorList>
            <person name="Huq M.A."/>
        </authorList>
    </citation>
    <scope>NUCLEOTIDE SEQUENCE [LARGE SCALE GENOMIC DNA]</scope>
    <source>
        <strain evidence="2 3">MAH-3</strain>
    </source>
</reference>
<dbReference type="AlphaFoldDB" id="A0A556MPI5"/>
<evidence type="ECO:0000313" key="2">
    <source>
        <dbReference type="EMBL" id="TSJ41867.1"/>
    </source>
</evidence>
<name>A0A556MPI5_9FLAO</name>
<sequence>MSLLLRVSGKLSTSRDGTEISDNPVSRFETPLKSNSFVFIRFTKPIESLVLDCANDEQSRKKISIIRKNCMLAFSAFRVIQ</sequence>
<accession>A0A556MPI5</accession>
<keyword evidence="3" id="KW-1185">Reference proteome</keyword>
<dbReference type="RefSeq" id="WP_144333501.1">
    <property type="nucleotide sequence ID" value="NZ_VLPL01000006.1"/>
</dbReference>
<comment type="caution">
    <text evidence="2">The sequence shown here is derived from an EMBL/GenBank/DDBJ whole genome shotgun (WGS) entry which is preliminary data.</text>
</comment>
<protein>
    <submittedName>
        <fullName evidence="2">Uncharacterized protein</fullName>
    </submittedName>
</protein>
<feature type="compositionally biased region" description="Polar residues" evidence="1">
    <location>
        <begin position="10"/>
        <end position="20"/>
    </location>
</feature>
<dbReference type="EMBL" id="VLPL01000006">
    <property type="protein sequence ID" value="TSJ41867.1"/>
    <property type="molecule type" value="Genomic_DNA"/>
</dbReference>
<dbReference type="Proteomes" id="UP000316008">
    <property type="component" value="Unassembled WGS sequence"/>
</dbReference>
<evidence type="ECO:0000256" key="1">
    <source>
        <dbReference type="SAM" id="MobiDB-lite"/>
    </source>
</evidence>